<dbReference type="AlphaFoldDB" id="A0A2N5ZKI1"/>
<feature type="coiled-coil region" evidence="1">
    <location>
        <begin position="473"/>
        <end position="504"/>
    </location>
</feature>
<dbReference type="SMART" id="SM00257">
    <property type="entry name" value="LysM"/>
    <property type="match status" value="1"/>
</dbReference>
<comment type="caution">
    <text evidence="3">The sequence shown here is derived from an EMBL/GenBank/DDBJ whole genome shotgun (WGS) entry which is preliminary data.</text>
</comment>
<feature type="domain" description="LysM" evidence="2">
    <location>
        <begin position="507"/>
        <end position="556"/>
    </location>
</feature>
<dbReference type="EMBL" id="PKTG01000038">
    <property type="protein sequence ID" value="PLX19208.1"/>
    <property type="molecule type" value="Genomic_DNA"/>
</dbReference>
<dbReference type="SUPFAM" id="SSF54106">
    <property type="entry name" value="LysM domain"/>
    <property type="match status" value="1"/>
</dbReference>
<reference evidence="3 4" key="1">
    <citation type="submission" date="2017-11" db="EMBL/GenBank/DDBJ databases">
        <title>Genome-resolved metagenomics identifies genetic mobility, metabolic interactions, and unexpected diversity in perchlorate-reducing communities.</title>
        <authorList>
            <person name="Barnum T.P."/>
            <person name="Figueroa I.A."/>
            <person name="Carlstrom C.I."/>
            <person name="Lucas L.N."/>
            <person name="Engelbrektson A.L."/>
            <person name="Coates J.D."/>
        </authorList>
    </citation>
    <scope>NUCLEOTIDE SEQUENCE [LARGE SCALE GENOMIC DNA]</scope>
    <source>
        <strain evidence="3">BM706</strain>
    </source>
</reference>
<dbReference type="CDD" id="cd00118">
    <property type="entry name" value="LysM"/>
    <property type="match status" value="1"/>
</dbReference>
<gene>
    <name evidence="3" type="ORF">C0601_02495</name>
</gene>
<feature type="coiled-coil region" evidence="1">
    <location>
        <begin position="328"/>
        <end position="376"/>
    </location>
</feature>
<dbReference type="PROSITE" id="PS51782">
    <property type="entry name" value="LYSM"/>
    <property type="match status" value="1"/>
</dbReference>
<accession>A0A2N5ZKI1</accession>
<evidence type="ECO:0000313" key="3">
    <source>
        <dbReference type="EMBL" id="PLX19208.1"/>
    </source>
</evidence>
<dbReference type="Proteomes" id="UP000234857">
    <property type="component" value="Unassembled WGS sequence"/>
</dbReference>
<organism evidence="3 4">
    <name type="scientific">Muiribacterium halophilum</name>
    <dbReference type="NCBI Taxonomy" id="2053465"/>
    <lineage>
        <taxon>Bacteria</taxon>
        <taxon>Candidatus Muiribacteriota</taxon>
        <taxon>Candidatus Muiribacteriia</taxon>
        <taxon>Candidatus Muiribacteriales</taxon>
        <taxon>Candidatus Muiribacteriaceae</taxon>
        <taxon>Candidatus Muiribacterium</taxon>
    </lineage>
</organism>
<evidence type="ECO:0000256" key="1">
    <source>
        <dbReference type="SAM" id="Coils"/>
    </source>
</evidence>
<name>A0A2N5ZKI1_MUIH1</name>
<dbReference type="Gene3D" id="3.10.350.10">
    <property type="entry name" value="LysM domain"/>
    <property type="match status" value="1"/>
</dbReference>
<keyword evidence="1" id="KW-0175">Coiled coil</keyword>
<dbReference type="InterPro" id="IPR036779">
    <property type="entry name" value="LysM_dom_sf"/>
</dbReference>
<protein>
    <recommendedName>
        <fullName evidence="2">LysM domain-containing protein</fullName>
    </recommendedName>
</protein>
<proteinExistence type="predicted"/>
<dbReference type="Pfam" id="PF01476">
    <property type="entry name" value="LysM"/>
    <property type="match status" value="1"/>
</dbReference>
<evidence type="ECO:0000313" key="4">
    <source>
        <dbReference type="Proteomes" id="UP000234857"/>
    </source>
</evidence>
<sequence>MKKSIFIFISIFLIISNVYSESTLMNNQYLGEETDRLLKLIEKDKDVFPEKYKKIIDLKFKMHINYTDGKKEKADEFFEEMKALIELYQKFVVLRPDYIKAKELVKLMNDRYKEAKMYKMMDYYGKYFNRFEKDLIYITTLYDNEVEAFKDFDYKKVTLKDRNEVIRMISNKYLSSIGPRIDNSAYITKTRDMLDEVQEKIDFMREKYYNAIEPRLFNRMVARNKVLNKYYSELVINLQQDIDYRKKDYFYQAIKKESTYILDNLTNITDSTMGEMIDRIELLKKAIEKILSPEYSNLVYRFFGPKLEETRVLYKDTLSKRPYSVKDIMILEDELTSYKQIIDNYVKKTNDLNNIRKAVKEKYEEIKIQRQRFEEMSYKIDLDSSQYMIRADNAYEQGQYNIAIHSYKKSDDFLERQIVINELRGFKDKVNEYGNRYDLAEAFPEKYSRVEDGMSDALLLSQKGKFDKAYDLIRKIKNEVKLLIEERKQQLKMLELKNRMKENENFIVYTVKKGDTLSKIAVKYYKDANYAYKIWSWNYDNYPNPDNIYPGDLLKLYNVEKE</sequence>
<evidence type="ECO:0000259" key="2">
    <source>
        <dbReference type="PROSITE" id="PS51782"/>
    </source>
</evidence>
<dbReference type="InterPro" id="IPR018392">
    <property type="entry name" value="LysM"/>
</dbReference>